<gene>
    <name evidence="1" type="ORF">NCTC9695_03090</name>
</gene>
<evidence type="ECO:0000313" key="2">
    <source>
        <dbReference type="Proteomes" id="UP000275777"/>
    </source>
</evidence>
<evidence type="ECO:0000313" key="1">
    <source>
        <dbReference type="EMBL" id="VEB42640.1"/>
    </source>
</evidence>
<dbReference type="EMBL" id="LR134182">
    <property type="protein sequence ID" value="VEB42640.1"/>
    <property type="molecule type" value="Genomic_DNA"/>
</dbReference>
<name>A0A3S4HM63_CHRVL</name>
<sequence>MDRLPSETPMEMSLNLSVASLNEIALVSQFERILNDCGFPSAA</sequence>
<accession>A0A3S4HM63</accession>
<dbReference type="AlphaFoldDB" id="A0A3S4HM63"/>
<reference evidence="1 2" key="1">
    <citation type="submission" date="2018-12" db="EMBL/GenBank/DDBJ databases">
        <authorList>
            <consortium name="Pathogen Informatics"/>
        </authorList>
    </citation>
    <scope>NUCLEOTIDE SEQUENCE [LARGE SCALE GENOMIC DNA]</scope>
    <source>
        <strain evidence="1 2">NCTC9695</strain>
    </source>
</reference>
<protein>
    <submittedName>
        <fullName evidence="1">Uncharacterized protein</fullName>
    </submittedName>
</protein>
<organism evidence="1 2">
    <name type="scientific">Chromobacterium violaceum</name>
    <dbReference type="NCBI Taxonomy" id="536"/>
    <lineage>
        <taxon>Bacteria</taxon>
        <taxon>Pseudomonadati</taxon>
        <taxon>Pseudomonadota</taxon>
        <taxon>Betaproteobacteria</taxon>
        <taxon>Neisseriales</taxon>
        <taxon>Chromobacteriaceae</taxon>
        <taxon>Chromobacterium</taxon>
    </lineage>
</organism>
<proteinExistence type="predicted"/>
<dbReference type="Proteomes" id="UP000275777">
    <property type="component" value="Chromosome"/>
</dbReference>